<dbReference type="InterPro" id="IPR000253">
    <property type="entry name" value="FHA_dom"/>
</dbReference>
<feature type="domain" description="FHA" evidence="3">
    <location>
        <begin position="60"/>
        <end position="120"/>
    </location>
</feature>
<evidence type="ECO:0000259" key="3">
    <source>
        <dbReference type="PROSITE" id="PS50006"/>
    </source>
</evidence>
<dbReference type="FunFam" id="3.30.200.20:FF:000255">
    <property type="entry name" value="serine/threonine-protein kinase Chk2 isoform X1"/>
    <property type="match status" value="1"/>
</dbReference>
<keyword evidence="2" id="KW-0067">ATP-binding</keyword>
<dbReference type="SMART" id="SM00240">
    <property type="entry name" value="FHA"/>
    <property type="match status" value="1"/>
</dbReference>
<name>A0A6A4WU02_AMPAM</name>
<dbReference type="FunFam" id="1.10.510.10:FF:000571">
    <property type="entry name" value="Maternal embryonic leucine zipper kinase"/>
    <property type="match status" value="1"/>
</dbReference>
<gene>
    <name evidence="5" type="primary">Chek2_1</name>
    <name evidence="6" type="synonym">Chek2_0</name>
    <name evidence="5" type="ORF">FJT64_002326</name>
    <name evidence="6" type="ORF">FJT64_019931</name>
</gene>
<dbReference type="Pfam" id="PF00069">
    <property type="entry name" value="Pkinase"/>
    <property type="match status" value="1"/>
</dbReference>
<evidence type="ECO:0000313" key="7">
    <source>
        <dbReference type="Proteomes" id="UP000440578"/>
    </source>
</evidence>
<dbReference type="InterPro" id="IPR000719">
    <property type="entry name" value="Prot_kinase_dom"/>
</dbReference>
<dbReference type="GO" id="GO:0005524">
    <property type="term" value="F:ATP binding"/>
    <property type="evidence" value="ECO:0007669"/>
    <property type="project" value="UniProtKB-KW"/>
</dbReference>
<evidence type="ECO:0000259" key="4">
    <source>
        <dbReference type="PROSITE" id="PS50011"/>
    </source>
</evidence>
<dbReference type="PROSITE" id="PS50011">
    <property type="entry name" value="PROTEIN_KINASE_DOM"/>
    <property type="match status" value="1"/>
</dbReference>
<dbReference type="Pfam" id="PF00498">
    <property type="entry name" value="FHA"/>
    <property type="match status" value="1"/>
</dbReference>
<dbReference type="Gene3D" id="2.60.200.20">
    <property type="match status" value="1"/>
</dbReference>
<accession>A0A6A4WU02</accession>
<dbReference type="InterPro" id="IPR011009">
    <property type="entry name" value="Kinase-like_dom_sf"/>
</dbReference>
<dbReference type="OrthoDB" id="40902at2759"/>
<evidence type="ECO:0000313" key="6">
    <source>
        <dbReference type="EMBL" id="KAF0308906.1"/>
    </source>
</evidence>
<dbReference type="PANTHER" id="PTHR24347">
    <property type="entry name" value="SERINE/THREONINE-PROTEIN KINASE"/>
    <property type="match status" value="1"/>
</dbReference>
<organism evidence="5 7">
    <name type="scientific">Amphibalanus amphitrite</name>
    <name type="common">Striped barnacle</name>
    <name type="synonym">Balanus amphitrite</name>
    <dbReference type="NCBI Taxonomy" id="1232801"/>
    <lineage>
        <taxon>Eukaryota</taxon>
        <taxon>Metazoa</taxon>
        <taxon>Ecdysozoa</taxon>
        <taxon>Arthropoda</taxon>
        <taxon>Crustacea</taxon>
        <taxon>Multicrustacea</taxon>
        <taxon>Cirripedia</taxon>
        <taxon>Thoracica</taxon>
        <taxon>Thoracicalcarea</taxon>
        <taxon>Balanomorpha</taxon>
        <taxon>Balanoidea</taxon>
        <taxon>Balanidae</taxon>
        <taxon>Amphibalaninae</taxon>
        <taxon>Amphibalanus</taxon>
    </lineage>
</organism>
<dbReference type="Proteomes" id="UP000440578">
    <property type="component" value="Unassembled WGS sequence"/>
</dbReference>
<dbReference type="AlphaFoldDB" id="A0A6A4WU02"/>
<dbReference type="SMART" id="SM00220">
    <property type="entry name" value="S_TKc"/>
    <property type="match status" value="1"/>
</dbReference>
<evidence type="ECO:0000256" key="1">
    <source>
        <dbReference type="ARBA" id="ARBA00022741"/>
    </source>
</evidence>
<keyword evidence="5" id="KW-0808">Transferase</keyword>
<reference evidence="5 7" key="1">
    <citation type="submission" date="2019-07" db="EMBL/GenBank/DDBJ databases">
        <title>Draft genome assembly of a fouling barnacle, Amphibalanus amphitrite (Darwin, 1854): The first reference genome for Thecostraca.</title>
        <authorList>
            <person name="Kim W."/>
        </authorList>
    </citation>
    <scope>NUCLEOTIDE SEQUENCE [LARGE SCALE GENOMIC DNA]</scope>
    <source>
        <strain evidence="5">SNU_AA5</strain>
        <tissue evidence="5">Soma without cirri and trophi</tissue>
    </source>
</reference>
<sequence length="478" mass="53801">MSQAPASQDGLPNTQDISDVEAIYSQSQEQPGGDVQKWGRLFPVGIRAKFDGLDMFKNEYTLGRGESCDVVVGLQNLVEKYLLTISKTHLKVVRAEASTGWHVYLEDLSSNGTFVNGELVGRGNKVALKNNDEISLSMKLLKVFVFHDYMDNDSASYPEQLRARYTMSRVLGAGACGEVRLAFRKGTMERFAIKIISKKKFTLRGQHQINQTDAVANEVNVLRALDHPCVIRIHDVIDSPAAVYIVLELVEGGELFDRVMALKQLDEPTAKLYFYQMLQAVRYLHQKGIAHRDLKPENVLLASEEQETLVKITDFGLAKIVEEDGLLKTLCGTPTYVAPEVLRRRPDANYTHSVDCWSLGVILFICLAGYPPFSPEYKDMPLQEQILRGRFTFQRRQWRGVSEPAKDLVRRLLTVDPAQRISVEQALQHPWLQDKKTAAVADRLMGRGKRRAEDCLAPAGRRRRTLADVNGHQETATS</sequence>
<dbReference type="InterPro" id="IPR008271">
    <property type="entry name" value="Ser/Thr_kinase_AS"/>
</dbReference>
<dbReference type="PROSITE" id="PS00108">
    <property type="entry name" value="PROTEIN_KINASE_ST"/>
    <property type="match status" value="1"/>
</dbReference>
<proteinExistence type="predicted"/>
<dbReference type="Gene3D" id="3.30.200.20">
    <property type="entry name" value="Phosphorylase Kinase, domain 1"/>
    <property type="match status" value="1"/>
</dbReference>
<dbReference type="SUPFAM" id="SSF56112">
    <property type="entry name" value="Protein kinase-like (PK-like)"/>
    <property type="match status" value="1"/>
</dbReference>
<protein>
    <submittedName>
        <fullName evidence="5">Serine/threonine-protein kinase Chk2</fullName>
    </submittedName>
</protein>
<feature type="domain" description="Protein kinase" evidence="4">
    <location>
        <begin position="165"/>
        <end position="432"/>
    </location>
</feature>
<dbReference type="GO" id="GO:0004672">
    <property type="term" value="F:protein kinase activity"/>
    <property type="evidence" value="ECO:0007669"/>
    <property type="project" value="InterPro"/>
</dbReference>
<dbReference type="PROSITE" id="PS50006">
    <property type="entry name" value="FHA_DOMAIN"/>
    <property type="match status" value="1"/>
</dbReference>
<dbReference type="CDD" id="cd22666">
    <property type="entry name" value="FHA_CHK2"/>
    <property type="match status" value="1"/>
</dbReference>
<comment type="caution">
    <text evidence="5">The sequence shown here is derived from an EMBL/GenBank/DDBJ whole genome shotgun (WGS) entry which is preliminary data.</text>
</comment>
<keyword evidence="7" id="KW-1185">Reference proteome</keyword>
<dbReference type="EMBL" id="VIIS01000453">
    <property type="protein sequence ID" value="KAF0308906.1"/>
    <property type="molecule type" value="Genomic_DNA"/>
</dbReference>
<keyword evidence="5" id="KW-0418">Kinase</keyword>
<dbReference type="SUPFAM" id="SSF49879">
    <property type="entry name" value="SMAD/FHA domain"/>
    <property type="match status" value="1"/>
</dbReference>
<keyword evidence="1" id="KW-0547">Nucleotide-binding</keyword>
<dbReference type="EMBL" id="VIIS01000603">
    <property type="protein sequence ID" value="KAF0307110.1"/>
    <property type="molecule type" value="Genomic_DNA"/>
</dbReference>
<evidence type="ECO:0000256" key="2">
    <source>
        <dbReference type="ARBA" id="ARBA00022840"/>
    </source>
</evidence>
<evidence type="ECO:0000313" key="5">
    <source>
        <dbReference type="EMBL" id="KAF0307110.1"/>
    </source>
</evidence>
<dbReference type="Gene3D" id="1.10.510.10">
    <property type="entry name" value="Transferase(Phosphotransferase) domain 1"/>
    <property type="match status" value="1"/>
</dbReference>
<dbReference type="InterPro" id="IPR008984">
    <property type="entry name" value="SMAD_FHA_dom_sf"/>
</dbReference>